<evidence type="ECO:0000313" key="3">
    <source>
        <dbReference type="Proteomes" id="UP000239549"/>
    </source>
</evidence>
<sequence length="38" mass="4001">MGYGFGGGGFDGSFILFLILILLVFSMPYGGGYYGANK</sequence>
<name>A0A2L2X8K3_9FIRM</name>
<protein>
    <submittedName>
        <fullName evidence="2">Uncharacterized protein</fullName>
    </submittedName>
</protein>
<dbReference type="Proteomes" id="UP000239549">
    <property type="component" value="Unassembled WGS sequence"/>
</dbReference>
<reference evidence="3" key="1">
    <citation type="submission" date="2018-02" db="EMBL/GenBank/DDBJ databases">
        <title>Genome sequence of Desulfocucumis palustris strain NAW-5.</title>
        <authorList>
            <person name="Watanabe M."/>
            <person name="Kojima H."/>
            <person name="Fukui M."/>
        </authorList>
    </citation>
    <scope>NUCLEOTIDE SEQUENCE [LARGE SCALE GENOMIC DNA]</scope>
    <source>
        <strain evidence="3">NAW-5</strain>
    </source>
</reference>
<keyword evidence="1" id="KW-0472">Membrane</keyword>
<comment type="caution">
    <text evidence="2">The sequence shown here is derived from an EMBL/GenBank/DDBJ whole genome shotgun (WGS) entry which is preliminary data.</text>
</comment>
<accession>A0A2L2X8K3</accession>
<evidence type="ECO:0000313" key="2">
    <source>
        <dbReference type="EMBL" id="GBF32322.1"/>
    </source>
</evidence>
<keyword evidence="3" id="KW-1185">Reference proteome</keyword>
<keyword evidence="1" id="KW-1133">Transmembrane helix</keyword>
<keyword evidence="1" id="KW-0812">Transmembrane</keyword>
<gene>
    <name evidence="2" type="ORF">DCCM_0516</name>
</gene>
<organism evidence="2 3">
    <name type="scientific">Desulfocucumis palustris</name>
    <dbReference type="NCBI Taxonomy" id="1898651"/>
    <lineage>
        <taxon>Bacteria</taxon>
        <taxon>Bacillati</taxon>
        <taxon>Bacillota</taxon>
        <taxon>Clostridia</taxon>
        <taxon>Eubacteriales</taxon>
        <taxon>Desulfocucumaceae</taxon>
        <taxon>Desulfocucumis</taxon>
    </lineage>
</organism>
<dbReference type="EMBL" id="BFAV01000025">
    <property type="protein sequence ID" value="GBF32322.1"/>
    <property type="molecule type" value="Genomic_DNA"/>
</dbReference>
<proteinExistence type="predicted"/>
<dbReference type="AlphaFoldDB" id="A0A2L2X8K3"/>
<evidence type="ECO:0000256" key="1">
    <source>
        <dbReference type="SAM" id="Phobius"/>
    </source>
</evidence>
<feature type="transmembrane region" description="Helical" evidence="1">
    <location>
        <begin position="12"/>
        <end position="36"/>
    </location>
</feature>